<evidence type="ECO:0000259" key="2">
    <source>
        <dbReference type="Pfam" id="PF01847"/>
    </source>
</evidence>
<dbReference type="InterPro" id="IPR024053">
    <property type="entry name" value="VHL_beta_dom"/>
</dbReference>
<dbReference type="GO" id="GO:0016874">
    <property type="term" value="F:ligase activity"/>
    <property type="evidence" value="ECO:0007669"/>
    <property type="project" value="UniProtKB-KW"/>
</dbReference>
<dbReference type="InterPro" id="IPR036208">
    <property type="entry name" value="VHL_sf"/>
</dbReference>
<comment type="similarity">
    <text evidence="1">Belongs to the VHL family.</text>
</comment>
<dbReference type="InterPro" id="IPR037140">
    <property type="entry name" value="VHL_beta_dom_sf"/>
</dbReference>
<evidence type="ECO:0000256" key="1">
    <source>
        <dbReference type="ARBA" id="ARBA00010057"/>
    </source>
</evidence>
<dbReference type="SUPFAM" id="SSF49468">
    <property type="entry name" value="VHL"/>
    <property type="match status" value="1"/>
</dbReference>
<accession>A0A224YLX5</accession>
<dbReference type="InterPro" id="IPR022772">
    <property type="entry name" value="VHL_tumour_suppress_b/a_dom"/>
</dbReference>
<name>A0A224YLX5_9ACAR</name>
<dbReference type="CDD" id="cd05468">
    <property type="entry name" value="pVHL"/>
    <property type="match status" value="1"/>
</dbReference>
<feature type="domain" description="von Hippel-Lindau disease tumour suppressor beta" evidence="2">
    <location>
        <begin position="14"/>
        <end position="84"/>
    </location>
</feature>
<organism evidence="3">
    <name type="scientific">Rhipicephalus zambeziensis</name>
    <dbReference type="NCBI Taxonomy" id="60191"/>
    <lineage>
        <taxon>Eukaryota</taxon>
        <taxon>Metazoa</taxon>
        <taxon>Ecdysozoa</taxon>
        <taxon>Arthropoda</taxon>
        <taxon>Chelicerata</taxon>
        <taxon>Arachnida</taxon>
        <taxon>Acari</taxon>
        <taxon>Parasitiformes</taxon>
        <taxon>Ixodida</taxon>
        <taxon>Ixodoidea</taxon>
        <taxon>Ixodidae</taxon>
        <taxon>Rhipicephalinae</taxon>
        <taxon>Rhipicephalus</taxon>
        <taxon>Rhipicephalus</taxon>
    </lineage>
</organism>
<dbReference type="Gene3D" id="2.60.40.780">
    <property type="entry name" value="von Hippel-Lindau disease tumour suppressor, beta domain"/>
    <property type="match status" value="1"/>
</dbReference>
<dbReference type="EMBL" id="GFPF01007460">
    <property type="protein sequence ID" value="MAA18606.1"/>
    <property type="molecule type" value="Transcribed_RNA"/>
</dbReference>
<dbReference type="InterPro" id="IPR037139">
    <property type="entry name" value="VHL_alpha_dom_sf"/>
</dbReference>
<protein>
    <submittedName>
        <fullName evidence="3">E3 ubiquitin ligase vhl component von hippel lindau tumor suppressor</fullName>
    </submittedName>
</protein>
<dbReference type="FunFam" id="2.60.40.780:FF:000001">
    <property type="entry name" value="von Hippel-Lindau disease tumor suppressor"/>
    <property type="match status" value="1"/>
</dbReference>
<dbReference type="AlphaFoldDB" id="A0A224YLX5"/>
<sequence>MDDVPRRQLVSGPSLCPSYVRFVNKTCRYVDVIWLNYDGLRIKYKSLGPSETIDVDTFVNHPWIFRDSLTRDRMVVRHKEVFHPPKPTRLRPDGQPLYTRRMVPITLPVYSLKESCFQEIRRCIISPEAIFQTEIPRSLQKEYLVFLQQQ</sequence>
<proteinExistence type="inferred from homology"/>
<reference evidence="3" key="1">
    <citation type="journal article" date="2017" name="Parasit. Vectors">
        <title>Sialotranscriptomics of Rhipicephalus zambeziensis reveals intricate expression profiles of secretory proteins and suggests tight temporal transcriptional regulation during blood-feeding.</title>
        <authorList>
            <person name="de Castro M.H."/>
            <person name="de Klerk D."/>
            <person name="Pienaar R."/>
            <person name="Rees D.J.G."/>
            <person name="Mans B.J."/>
        </authorList>
    </citation>
    <scope>NUCLEOTIDE SEQUENCE</scope>
    <source>
        <tissue evidence="3">Salivary glands</tissue>
    </source>
</reference>
<dbReference type="Gene3D" id="1.10.750.10">
    <property type="entry name" value="von Hippel-Lindau disease tumour suppressor, alpha domain"/>
    <property type="match status" value="1"/>
</dbReference>
<dbReference type="Pfam" id="PF01847">
    <property type="entry name" value="VHL"/>
    <property type="match status" value="1"/>
</dbReference>
<keyword evidence="3" id="KW-0436">Ligase</keyword>
<evidence type="ECO:0000313" key="3">
    <source>
        <dbReference type="EMBL" id="MAA18606.1"/>
    </source>
</evidence>